<accession>A0ABX3EL34</accession>
<dbReference type="Proteomes" id="UP000186058">
    <property type="component" value="Unassembled WGS sequence"/>
</dbReference>
<evidence type="ECO:0000256" key="1">
    <source>
        <dbReference type="ARBA" id="ARBA00023015"/>
    </source>
</evidence>
<dbReference type="EMBL" id="LVWI01000068">
    <property type="protein sequence ID" value="OKP82710.1"/>
    <property type="molecule type" value="Genomic_DNA"/>
</dbReference>
<feature type="domain" description="HTH arsR-type" evidence="4">
    <location>
        <begin position="5"/>
        <end position="102"/>
    </location>
</feature>
<keyword evidence="6" id="KW-1185">Reference proteome</keyword>
<evidence type="ECO:0000313" key="5">
    <source>
        <dbReference type="EMBL" id="OKP82710.1"/>
    </source>
</evidence>
<proteinExistence type="predicted"/>
<organism evidence="5 6">
    <name type="scientific">Paenibacillus helianthi</name>
    <dbReference type="NCBI Taxonomy" id="1349432"/>
    <lineage>
        <taxon>Bacteria</taxon>
        <taxon>Bacillati</taxon>
        <taxon>Bacillota</taxon>
        <taxon>Bacilli</taxon>
        <taxon>Bacillales</taxon>
        <taxon>Paenibacillaceae</taxon>
        <taxon>Paenibacillus</taxon>
    </lineage>
</organism>
<evidence type="ECO:0000259" key="4">
    <source>
        <dbReference type="PROSITE" id="PS50987"/>
    </source>
</evidence>
<protein>
    <submittedName>
        <fullName evidence="5">Transcriptional regulator</fullName>
    </submittedName>
</protein>
<gene>
    <name evidence="5" type="ORF">A3844_23750</name>
</gene>
<dbReference type="NCBIfam" id="NF033788">
    <property type="entry name" value="HTH_metalloreg"/>
    <property type="match status" value="1"/>
</dbReference>
<evidence type="ECO:0000313" key="6">
    <source>
        <dbReference type="Proteomes" id="UP000186058"/>
    </source>
</evidence>
<keyword evidence="3" id="KW-0804">Transcription</keyword>
<dbReference type="PRINTS" id="PR00778">
    <property type="entry name" value="HTHARSR"/>
</dbReference>
<dbReference type="SUPFAM" id="SSF46785">
    <property type="entry name" value="Winged helix' DNA-binding domain"/>
    <property type="match status" value="1"/>
</dbReference>
<keyword evidence="2" id="KW-0238">DNA-binding</keyword>
<sequence>MEEAFDIADVTELADDLKLLGDRTRLLMLALLKEREWCVCEFVEIFDISQPAISQHLRRLRSKGIVKEQKKGQWVHYSLNIEDKPHIQAVLQLTPDTPAILAMLNRTPVTVCCEILH</sequence>
<dbReference type="InterPro" id="IPR036390">
    <property type="entry name" value="WH_DNA-bd_sf"/>
</dbReference>
<dbReference type="RefSeq" id="WP_074085053.1">
    <property type="nucleotide sequence ID" value="NZ_LVWI01000068.1"/>
</dbReference>
<comment type="caution">
    <text evidence="5">The sequence shown here is derived from an EMBL/GenBank/DDBJ whole genome shotgun (WGS) entry which is preliminary data.</text>
</comment>
<dbReference type="PANTHER" id="PTHR33154:SF18">
    <property type="entry name" value="ARSENICAL RESISTANCE OPERON REPRESSOR"/>
    <property type="match status" value="1"/>
</dbReference>
<name>A0ABX3EL34_9BACL</name>
<dbReference type="Gene3D" id="1.10.10.10">
    <property type="entry name" value="Winged helix-like DNA-binding domain superfamily/Winged helix DNA-binding domain"/>
    <property type="match status" value="1"/>
</dbReference>
<reference evidence="5 6" key="1">
    <citation type="submission" date="2016-03" db="EMBL/GenBank/DDBJ databases">
        <authorList>
            <person name="Sant'Anna F.H."/>
            <person name="Ambrosini A."/>
            <person name="Souza R."/>
            <person name="Bach E."/>
            <person name="Fernandes G."/>
            <person name="Balsanelli E."/>
            <person name="Baura V.A."/>
            <person name="Souza E.M."/>
            <person name="Passaglia L."/>
        </authorList>
    </citation>
    <scope>NUCLEOTIDE SEQUENCE [LARGE SCALE GENOMIC DNA]</scope>
    <source>
        <strain evidence="5 6">P26E</strain>
    </source>
</reference>
<dbReference type="PROSITE" id="PS50987">
    <property type="entry name" value="HTH_ARSR_2"/>
    <property type="match status" value="1"/>
</dbReference>
<dbReference type="InterPro" id="IPR036388">
    <property type="entry name" value="WH-like_DNA-bd_sf"/>
</dbReference>
<dbReference type="Pfam" id="PF01022">
    <property type="entry name" value="HTH_5"/>
    <property type="match status" value="1"/>
</dbReference>
<dbReference type="InterPro" id="IPR011991">
    <property type="entry name" value="ArsR-like_HTH"/>
</dbReference>
<dbReference type="CDD" id="cd00090">
    <property type="entry name" value="HTH_ARSR"/>
    <property type="match status" value="1"/>
</dbReference>
<dbReference type="SMART" id="SM00418">
    <property type="entry name" value="HTH_ARSR"/>
    <property type="match status" value="1"/>
</dbReference>
<dbReference type="InterPro" id="IPR051081">
    <property type="entry name" value="HTH_MetalResp_TranReg"/>
</dbReference>
<evidence type="ECO:0000256" key="3">
    <source>
        <dbReference type="ARBA" id="ARBA00023163"/>
    </source>
</evidence>
<keyword evidence="1" id="KW-0805">Transcription regulation</keyword>
<dbReference type="PANTHER" id="PTHR33154">
    <property type="entry name" value="TRANSCRIPTIONAL REGULATOR, ARSR FAMILY"/>
    <property type="match status" value="1"/>
</dbReference>
<dbReference type="InterPro" id="IPR001845">
    <property type="entry name" value="HTH_ArsR_DNA-bd_dom"/>
</dbReference>
<evidence type="ECO:0000256" key="2">
    <source>
        <dbReference type="ARBA" id="ARBA00023125"/>
    </source>
</evidence>